<protein>
    <submittedName>
        <fullName evidence="1">Uncharacterized protein</fullName>
    </submittedName>
</protein>
<evidence type="ECO:0000313" key="1">
    <source>
        <dbReference type="EMBL" id="QHT77620.1"/>
    </source>
</evidence>
<dbReference type="AlphaFoldDB" id="A0A6C0HB54"/>
<dbReference type="EMBL" id="MN739920">
    <property type="protein sequence ID" value="QHT77620.1"/>
    <property type="molecule type" value="Genomic_DNA"/>
</dbReference>
<name>A0A6C0HB54_9ZZZZ</name>
<organism evidence="1">
    <name type="scientific">viral metagenome</name>
    <dbReference type="NCBI Taxonomy" id="1070528"/>
    <lineage>
        <taxon>unclassified sequences</taxon>
        <taxon>metagenomes</taxon>
        <taxon>organismal metagenomes</taxon>
    </lineage>
</organism>
<reference evidence="1" key="1">
    <citation type="journal article" date="2020" name="Nature">
        <title>Giant virus diversity and host interactions through global metagenomics.</title>
        <authorList>
            <person name="Schulz F."/>
            <person name="Roux S."/>
            <person name="Paez-Espino D."/>
            <person name="Jungbluth S."/>
            <person name="Walsh D.A."/>
            <person name="Denef V.J."/>
            <person name="McMahon K.D."/>
            <person name="Konstantinidis K.T."/>
            <person name="Eloe-Fadrosh E.A."/>
            <person name="Kyrpides N.C."/>
            <person name="Woyke T."/>
        </authorList>
    </citation>
    <scope>NUCLEOTIDE SEQUENCE</scope>
    <source>
        <strain evidence="1">GVMAG-M-3300023179-90</strain>
    </source>
</reference>
<sequence>MSSFEDRRASYISLNKNHKDTISLMLKAYMNEELPNDKLQQLYDEYSINKNNHKDTDFNLISLIRLLYLSRTNHMQHEDIYLKYKDLLKNEKFWLSKNEQYQCYWSENHMICYLSSWHLWNQFNNITDDRCDLLLKTYLTIKTKYYFYEFFSQVYNMYTLSALLNIYDFTSNETIKELAKNCILILLQQFSEVISQNGTMFCSAGRTYNRYKVTSDGNNCNKLMHLLTGLSNENTISTIGTFFATTTFNPMMNYITPYHKNYEKTYIISHGDNEFKKIYNNLSFVDRTLFQWSAGNYFNPENVDDTVKLINDYNLWGHAHFKLEPYKTILSIIPKDVIVSSCNTFKALTDGSKLCDINYHIYNHNFITLTSVENYNRGKMGAQQFPWVANIGGVSVFTQSGKISTLGDLHEVIGNSNLPCIKQVKNVLMAMYNPYDILKNTTSQTNLDMTVYLNWQGFDNEIRAVNKSWYFGEKVNDGFSSYIAVYASNGVKEDASGNIYNSKDMQGWLAITGDENDYKNLTAFKNEVISNTNISFKEMKPKNLLNVIICSDAYYYGKVKFGDISFDMKW</sequence>
<proteinExistence type="predicted"/>
<accession>A0A6C0HB54</accession>